<keyword evidence="3" id="KW-0963">Cytoplasm</keyword>
<keyword evidence="9" id="KW-0804">Transcription</keyword>
<protein>
    <submittedName>
        <fullName evidence="12">Ferric-uptake regulator</fullName>
    </submittedName>
</protein>
<evidence type="ECO:0000256" key="9">
    <source>
        <dbReference type="ARBA" id="ARBA00023163"/>
    </source>
</evidence>
<keyword evidence="7" id="KW-0805">Transcription regulation</keyword>
<evidence type="ECO:0000256" key="1">
    <source>
        <dbReference type="ARBA" id="ARBA00004496"/>
    </source>
</evidence>
<dbReference type="GO" id="GO:0000976">
    <property type="term" value="F:transcription cis-regulatory region binding"/>
    <property type="evidence" value="ECO:0007669"/>
    <property type="project" value="TreeGrafter"/>
</dbReference>
<evidence type="ECO:0000256" key="8">
    <source>
        <dbReference type="ARBA" id="ARBA00023125"/>
    </source>
</evidence>
<evidence type="ECO:0000256" key="7">
    <source>
        <dbReference type="ARBA" id="ARBA00023015"/>
    </source>
</evidence>
<evidence type="ECO:0000256" key="5">
    <source>
        <dbReference type="ARBA" id="ARBA00022723"/>
    </source>
</evidence>
<dbReference type="PANTHER" id="PTHR33202:SF7">
    <property type="entry name" value="FERRIC UPTAKE REGULATION PROTEIN"/>
    <property type="match status" value="1"/>
</dbReference>
<sequence>MFKGVFKIDKKIIESLDKAGYRLTQPRKAILEVMKENKGQHLTAEEVLLAARDKAPNIGIATVYRCLESLTSMDILYKTTFDEGKYRYELSDEEIHRHHHVICPACGKISEVEEDLLCSLEQHLEDQGYEVVDHHLKVYAYCPECIPK</sequence>
<dbReference type="GO" id="GO:0003700">
    <property type="term" value="F:DNA-binding transcription factor activity"/>
    <property type="evidence" value="ECO:0007669"/>
    <property type="project" value="InterPro"/>
</dbReference>
<dbReference type="Proteomes" id="UP000045545">
    <property type="component" value="Unassembled WGS sequence"/>
</dbReference>
<dbReference type="STRING" id="690567.710"/>
<evidence type="ECO:0000313" key="12">
    <source>
        <dbReference type="EMBL" id="CFX17365.1"/>
    </source>
</evidence>
<dbReference type="FunFam" id="1.10.10.10:FF:000007">
    <property type="entry name" value="Ferric uptake regulation protein"/>
    <property type="match status" value="1"/>
</dbReference>
<proteinExistence type="inferred from homology"/>
<evidence type="ECO:0000256" key="6">
    <source>
        <dbReference type="ARBA" id="ARBA00022833"/>
    </source>
</evidence>
<dbReference type="GO" id="GO:1900376">
    <property type="term" value="P:regulation of secondary metabolite biosynthetic process"/>
    <property type="evidence" value="ECO:0007669"/>
    <property type="project" value="TreeGrafter"/>
</dbReference>
<comment type="cofactor">
    <cofactor evidence="10">
        <name>Zn(2+)</name>
        <dbReference type="ChEBI" id="CHEBI:29105"/>
    </cofactor>
    <text evidence="10">Binds 1 zinc ion per subunit.</text>
</comment>
<feature type="binding site" evidence="10">
    <location>
        <position position="145"/>
    </location>
    <ligand>
        <name>Zn(2+)</name>
        <dbReference type="ChEBI" id="CHEBI:29105"/>
    </ligand>
</feature>
<evidence type="ECO:0000256" key="11">
    <source>
        <dbReference type="PIRSR" id="PIRSR602481-2"/>
    </source>
</evidence>
<evidence type="ECO:0000256" key="4">
    <source>
        <dbReference type="ARBA" id="ARBA00022491"/>
    </source>
</evidence>
<dbReference type="GO" id="GO:0045892">
    <property type="term" value="P:negative regulation of DNA-templated transcription"/>
    <property type="evidence" value="ECO:0007669"/>
    <property type="project" value="TreeGrafter"/>
</dbReference>
<dbReference type="AlphaFoldDB" id="A0A0E3W2S8"/>
<dbReference type="GO" id="GO:0005737">
    <property type="term" value="C:cytoplasm"/>
    <property type="evidence" value="ECO:0007669"/>
    <property type="project" value="UniProtKB-SubCell"/>
</dbReference>
<dbReference type="Gene3D" id="3.30.1490.190">
    <property type="match status" value="1"/>
</dbReference>
<evidence type="ECO:0000256" key="2">
    <source>
        <dbReference type="ARBA" id="ARBA00007957"/>
    </source>
</evidence>
<comment type="similarity">
    <text evidence="2">Belongs to the Fur family.</text>
</comment>
<name>A0A0E3W2S8_9FIRM</name>
<reference evidence="12 13" key="1">
    <citation type="submission" date="2015-03" db="EMBL/GenBank/DDBJ databases">
        <authorList>
            <person name="Murphy D."/>
        </authorList>
    </citation>
    <scope>NUCLEOTIDE SEQUENCE [LARGE SCALE GENOMIC DNA]</scope>
    <source>
        <strain evidence="12 13">OL-4</strain>
    </source>
</reference>
<comment type="cofactor">
    <cofactor evidence="11">
        <name>Mn(2+)</name>
        <dbReference type="ChEBI" id="CHEBI:29035"/>
    </cofactor>
    <cofactor evidence="11">
        <name>Fe(2+)</name>
        <dbReference type="ChEBI" id="CHEBI:29033"/>
    </cofactor>
    <text evidence="11">Binds 1 Mn(2+) or Fe(2+) ion per subunit.</text>
</comment>
<feature type="binding site" evidence="10">
    <location>
        <position position="103"/>
    </location>
    <ligand>
        <name>Zn(2+)</name>
        <dbReference type="ChEBI" id="CHEBI:29105"/>
    </ligand>
</feature>
<evidence type="ECO:0000313" key="13">
    <source>
        <dbReference type="Proteomes" id="UP000045545"/>
    </source>
</evidence>
<dbReference type="Gene3D" id="1.10.10.10">
    <property type="entry name" value="Winged helix-like DNA-binding domain superfamily/Winged helix DNA-binding domain"/>
    <property type="match status" value="1"/>
</dbReference>
<feature type="binding site" evidence="10">
    <location>
        <position position="142"/>
    </location>
    <ligand>
        <name>Zn(2+)</name>
        <dbReference type="ChEBI" id="CHEBI:29105"/>
    </ligand>
</feature>
<dbReference type="CDD" id="cd07153">
    <property type="entry name" value="Fur_like"/>
    <property type="match status" value="1"/>
</dbReference>
<evidence type="ECO:0000256" key="3">
    <source>
        <dbReference type="ARBA" id="ARBA00022490"/>
    </source>
</evidence>
<keyword evidence="6 10" id="KW-0862">Zinc</keyword>
<organism evidence="12 13">
    <name type="scientific">Syntrophomonas zehnderi OL-4</name>
    <dbReference type="NCBI Taxonomy" id="690567"/>
    <lineage>
        <taxon>Bacteria</taxon>
        <taxon>Bacillati</taxon>
        <taxon>Bacillota</taxon>
        <taxon>Clostridia</taxon>
        <taxon>Eubacteriales</taxon>
        <taxon>Syntrophomonadaceae</taxon>
        <taxon>Syntrophomonas</taxon>
    </lineage>
</organism>
<keyword evidence="5 10" id="KW-0479">Metal-binding</keyword>
<keyword evidence="4" id="KW-0678">Repressor</keyword>
<dbReference type="SUPFAM" id="SSF46785">
    <property type="entry name" value="Winged helix' DNA-binding domain"/>
    <property type="match status" value="1"/>
</dbReference>
<feature type="binding site" evidence="11">
    <location>
        <position position="134"/>
    </location>
    <ligand>
        <name>Fe cation</name>
        <dbReference type="ChEBI" id="CHEBI:24875"/>
    </ligand>
</feature>
<gene>
    <name evidence="12" type="ORF">710</name>
</gene>
<feature type="binding site" evidence="10">
    <location>
        <position position="106"/>
    </location>
    <ligand>
        <name>Zn(2+)</name>
        <dbReference type="ChEBI" id="CHEBI:29105"/>
    </ligand>
</feature>
<accession>A0A0E3W2S8</accession>
<dbReference type="Pfam" id="PF01475">
    <property type="entry name" value="FUR"/>
    <property type="match status" value="1"/>
</dbReference>
<dbReference type="EMBL" id="CGIH01000009">
    <property type="protein sequence ID" value="CFX17365.1"/>
    <property type="molecule type" value="Genomic_DNA"/>
</dbReference>
<evidence type="ECO:0000256" key="10">
    <source>
        <dbReference type="PIRSR" id="PIRSR602481-1"/>
    </source>
</evidence>
<dbReference type="InterPro" id="IPR043135">
    <property type="entry name" value="Fur_C"/>
</dbReference>
<keyword evidence="11" id="KW-0408">Iron</keyword>
<dbReference type="InterPro" id="IPR002481">
    <property type="entry name" value="FUR"/>
</dbReference>
<comment type="subcellular location">
    <subcellularLocation>
        <location evidence="1">Cytoplasm</location>
    </subcellularLocation>
</comment>
<keyword evidence="13" id="KW-1185">Reference proteome</keyword>
<dbReference type="GO" id="GO:0008270">
    <property type="term" value="F:zinc ion binding"/>
    <property type="evidence" value="ECO:0007669"/>
    <property type="project" value="TreeGrafter"/>
</dbReference>
<keyword evidence="8" id="KW-0238">DNA-binding</keyword>
<dbReference type="InterPro" id="IPR036390">
    <property type="entry name" value="WH_DNA-bd_sf"/>
</dbReference>
<dbReference type="InterPro" id="IPR036388">
    <property type="entry name" value="WH-like_DNA-bd_sf"/>
</dbReference>
<dbReference type="PANTHER" id="PTHR33202">
    <property type="entry name" value="ZINC UPTAKE REGULATION PROTEIN"/>
    <property type="match status" value="1"/>
</dbReference>